<evidence type="ECO:0000256" key="2">
    <source>
        <dbReference type="ARBA" id="ARBA00023125"/>
    </source>
</evidence>
<feature type="domain" description="HTH asnC-type" evidence="4">
    <location>
        <begin position="19"/>
        <end position="80"/>
    </location>
</feature>
<dbReference type="FunFam" id="1.10.10.10:FF:000186">
    <property type="entry name" value="AsnC family transcriptional regulator"/>
    <property type="match status" value="1"/>
</dbReference>
<dbReference type="SMART" id="SM00344">
    <property type="entry name" value="HTH_ASNC"/>
    <property type="match status" value="1"/>
</dbReference>
<dbReference type="InterPro" id="IPR019888">
    <property type="entry name" value="Tscrpt_reg_AsnC-like"/>
</dbReference>
<dbReference type="Gene3D" id="1.10.10.10">
    <property type="entry name" value="Winged helix-like DNA-binding domain superfamily/Winged helix DNA-binding domain"/>
    <property type="match status" value="1"/>
</dbReference>
<dbReference type="SUPFAM" id="SSF54909">
    <property type="entry name" value="Dimeric alpha+beta barrel"/>
    <property type="match status" value="1"/>
</dbReference>
<dbReference type="GO" id="GO:0005829">
    <property type="term" value="C:cytosol"/>
    <property type="evidence" value="ECO:0007669"/>
    <property type="project" value="TreeGrafter"/>
</dbReference>
<dbReference type="Pfam" id="PF13412">
    <property type="entry name" value="HTH_24"/>
    <property type="match status" value="1"/>
</dbReference>
<evidence type="ECO:0000259" key="4">
    <source>
        <dbReference type="PROSITE" id="PS50956"/>
    </source>
</evidence>
<protein>
    <submittedName>
        <fullName evidence="5">Lrp/AsnC family transcriptional regulator</fullName>
    </submittedName>
</protein>
<name>A0A368L0Z3_9BURK</name>
<dbReference type="PRINTS" id="PR00033">
    <property type="entry name" value="HTHASNC"/>
</dbReference>
<evidence type="ECO:0000313" key="6">
    <source>
        <dbReference type="Proteomes" id="UP000252357"/>
    </source>
</evidence>
<keyword evidence="3" id="KW-0804">Transcription</keyword>
<dbReference type="SUPFAM" id="SSF46785">
    <property type="entry name" value="Winged helix' DNA-binding domain"/>
    <property type="match status" value="1"/>
</dbReference>
<evidence type="ECO:0000256" key="1">
    <source>
        <dbReference type="ARBA" id="ARBA00023015"/>
    </source>
</evidence>
<dbReference type="Proteomes" id="UP000252357">
    <property type="component" value="Unassembled WGS sequence"/>
</dbReference>
<dbReference type="PROSITE" id="PS00519">
    <property type="entry name" value="HTH_ASNC_1"/>
    <property type="match status" value="1"/>
</dbReference>
<dbReference type="GO" id="GO:0043200">
    <property type="term" value="P:response to amino acid"/>
    <property type="evidence" value="ECO:0007669"/>
    <property type="project" value="TreeGrafter"/>
</dbReference>
<dbReference type="CDD" id="cd00090">
    <property type="entry name" value="HTH_ARSR"/>
    <property type="match status" value="1"/>
</dbReference>
<accession>A0A368L0Z3</accession>
<keyword evidence="6" id="KW-1185">Reference proteome</keyword>
<dbReference type="PANTHER" id="PTHR30154:SF46">
    <property type="entry name" value="TRANSCRIPTIONAL REGULATORY PROTEIN"/>
    <property type="match status" value="1"/>
</dbReference>
<dbReference type="PANTHER" id="PTHR30154">
    <property type="entry name" value="LEUCINE-RESPONSIVE REGULATORY PROTEIN"/>
    <property type="match status" value="1"/>
</dbReference>
<dbReference type="InterPro" id="IPR019887">
    <property type="entry name" value="Tscrpt_reg_AsnC/Lrp_C"/>
</dbReference>
<evidence type="ECO:0000256" key="3">
    <source>
        <dbReference type="ARBA" id="ARBA00023163"/>
    </source>
</evidence>
<keyword evidence="2" id="KW-0238">DNA-binding</keyword>
<dbReference type="InterPro" id="IPR011991">
    <property type="entry name" value="ArsR-like_HTH"/>
</dbReference>
<proteinExistence type="predicted"/>
<dbReference type="EMBL" id="QPGB01000004">
    <property type="protein sequence ID" value="RCS57087.1"/>
    <property type="molecule type" value="Genomic_DNA"/>
</dbReference>
<dbReference type="GO" id="GO:0006355">
    <property type="term" value="P:regulation of DNA-templated transcription"/>
    <property type="evidence" value="ECO:0007669"/>
    <property type="project" value="UniProtKB-ARBA"/>
</dbReference>
<comment type="caution">
    <text evidence="5">The sequence shown here is derived from an EMBL/GenBank/DDBJ whole genome shotgun (WGS) entry which is preliminary data.</text>
</comment>
<dbReference type="PROSITE" id="PS50956">
    <property type="entry name" value="HTH_ASNC_2"/>
    <property type="match status" value="1"/>
</dbReference>
<dbReference type="GO" id="GO:0043565">
    <property type="term" value="F:sequence-specific DNA binding"/>
    <property type="evidence" value="ECO:0007669"/>
    <property type="project" value="InterPro"/>
</dbReference>
<dbReference type="InterPro" id="IPR036390">
    <property type="entry name" value="WH_DNA-bd_sf"/>
</dbReference>
<keyword evidence="1" id="KW-0805">Transcription regulation</keyword>
<reference evidence="5 6" key="1">
    <citation type="journal article" date="2018" name="Int. J. Syst. Evol. Microbiol.">
        <title>Parvibium lacunae gen. nov., sp. nov., a new member of the family Alcaligenaceae isolated from a freshwater pond.</title>
        <authorList>
            <person name="Chen W.M."/>
            <person name="Xie P.B."/>
            <person name="Hsu M.Y."/>
            <person name="Sheu S.Y."/>
        </authorList>
    </citation>
    <scope>NUCLEOTIDE SEQUENCE [LARGE SCALE GENOMIC DNA]</scope>
    <source>
        <strain evidence="5 6">KMB9</strain>
    </source>
</reference>
<dbReference type="OrthoDB" id="8526125at2"/>
<dbReference type="Gene3D" id="3.30.70.920">
    <property type="match status" value="1"/>
</dbReference>
<dbReference type="InterPro" id="IPR036388">
    <property type="entry name" value="WH-like_DNA-bd_sf"/>
</dbReference>
<sequence>MPSLDDSSLTLPADHLDRLDRFDRAILEQLQQDGRMSNQALADAVALSPSPCLRRVKRLEEAGLIKRYVALLAPEKIGLGLLAFVSVRLQKFDGRLRHAKSPIEDFAAAVATWKEVVSCYVMTGEADYLMRVHVQDMAHFSEFVMQRLMTHPAVVDVKSSFALQAIKETTALPLP</sequence>
<gene>
    <name evidence="5" type="ORF">DU000_09795</name>
</gene>
<dbReference type="InterPro" id="IPR011008">
    <property type="entry name" value="Dimeric_a/b-barrel"/>
</dbReference>
<dbReference type="InterPro" id="IPR019885">
    <property type="entry name" value="Tscrpt_reg_HTH_AsnC-type_CS"/>
</dbReference>
<dbReference type="AlphaFoldDB" id="A0A368L0Z3"/>
<dbReference type="RefSeq" id="WP_114403228.1">
    <property type="nucleotide sequence ID" value="NZ_QPGB01000004.1"/>
</dbReference>
<organism evidence="5 6">
    <name type="scientific">Parvibium lacunae</name>
    <dbReference type="NCBI Taxonomy" id="1888893"/>
    <lineage>
        <taxon>Bacteria</taxon>
        <taxon>Pseudomonadati</taxon>
        <taxon>Pseudomonadota</taxon>
        <taxon>Betaproteobacteria</taxon>
        <taxon>Burkholderiales</taxon>
        <taxon>Alcaligenaceae</taxon>
        <taxon>Parvibium</taxon>
    </lineage>
</organism>
<evidence type="ECO:0000313" key="5">
    <source>
        <dbReference type="EMBL" id="RCS57087.1"/>
    </source>
</evidence>
<dbReference type="InterPro" id="IPR000485">
    <property type="entry name" value="AsnC-type_HTH_dom"/>
</dbReference>
<dbReference type="Pfam" id="PF01037">
    <property type="entry name" value="AsnC_trans_reg"/>
    <property type="match status" value="1"/>
</dbReference>